<gene>
    <name evidence="2" type="ORF">GCK32_021555</name>
</gene>
<reference evidence="2 3" key="1">
    <citation type="submission" date="2019-10" db="EMBL/GenBank/DDBJ databases">
        <title>Assembly and Annotation for the nematode Trichostrongylus colubriformis.</title>
        <authorList>
            <person name="Martin J."/>
        </authorList>
    </citation>
    <scope>NUCLEOTIDE SEQUENCE [LARGE SCALE GENOMIC DNA]</scope>
    <source>
        <strain evidence="2">G859</strain>
        <tissue evidence="2">Whole worm</tissue>
    </source>
</reference>
<dbReference type="Proteomes" id="UP001331761">
    <property type="component" value="Unassembled WGS sequence"/>
</dbReference>
<protein>
    <submittedName>
        <fullName evidence="2">Uncharacterized protein</fullName>
    </submittedName>
</protein>
<sequence length="31" mass="3332">VALFVHQRFFVLLAFVAGLSCSIDDNSASTC</sequence>
<feature type="chain" id="PRO_5042816731" evidence="1">
    <location>
        <begin position="22"/>
        <end position="31"/>
    </location>
</feature>
<keyword evidence="1" id="KW-0732">Signal</keyword>
<dbReference type="EMBL" id="WIXE01017623">
    <property type="protein sequence ID" value="KAK5971586.1"/>
    <property type="molecule type" value="Genomic_DNA"/>
</dbReference>
<keyword evidence="3" id="KW-1185">Reference proteome</keyword>
<feature type="non-terminal residue" evidence="2">
    <location>
        <position position="1"/>
    </location>
</feature>
<proteinExistence type="predicted"/>
<evidence type="ECO:0000256" key="1">
    <source>
        <dbReference type="SAM" id="SignalP"/>
    </source>
</evidence>
<feature type="signal peptide" evidence="1">
    <location>
        <begin position="1"/>
        <end position="21"/>
    </location>
</feature>
<evidence type="ECO:0000313" key="2">
    <source>
        <dbReference type="EMBL" id="KAK5971586.1"/>
    </source>
</evidence>
<organism evidence="2 3">
    <name type="scientific">Trichostrongylus colubriformis</name>
    <name type="common">Black scour worm</name>
    <dbReference type="NCBI Taxonomy" id="6319"/>
    <lineage>
        <taxon>Eukaryota</taxon>
        <taxon>Metazoa</taxon>
        <taxon>Ecdysozoa</taxon>
        <taxon>Nematoda</taxon>
        <taxon>Chromadorea</taxon>
        <taxon>Rhabditida</taxon>
        <taxon>Rhabditina</taxon>
        <taxon>Rhabditomorpha</taxon>
        <taxon>Strongyloidea</taxon>
        <taxon>Trichostrongylidae</taxon>
        <taxon>Trichostrongylus</taxon>
    </lineage>
</organism>
<name>A0AAN8F0Y8_TRICO</name>
<dbReference type="AlphaFoldDB" id="A0AAN8F0Y8"/>
<evidence type="ECO:0000313" key="3">
    <source>
        <dbReference type="Proteomes" id="UP001331761"/>
    </source>
</evidence>
<comment type="caution">
    <text evidence="2">The sequence shown here is derived from an EMBL/GenBank/DDBJ whole genome shotgun (WGS) entry which is preliminary data.</text>
</comment>
<accession>A0AAN8F0Y8</accession>